<evidence type="ECO:0000256" key="3">
    <source>
        <dbReference type="ARBA" id="ARBA00022473"/>
    </source>
</evidence>
<keyword evidence="4" id="KW-0597">Phosphoprotein</keyword>
<feature type="region of interest" description="Disordered" evidence="15">
    <location>
        <begin position="712"/>
        <end position="732"/>
    </location>
</feature>
<reference evidence="20" key="1">
    <citation type="submission" date="2012-01" db="EMBL/GenBank/DDBJ databases">
        <title>The Genome Sequence of Oreochromis niloticus (Nile Tilapia).</title>
        <authorList>
            <consortium name="Broad Institute Genome Assembly Team"/>
            <consortium name="Broad Institute Sequencing Platform"/>
            <person name="Di Palma F."/>
            <person name="Johnson J."/>
            <person name="Lander E.S."/>
            <person name="Lindblad-Toh K."/>
        </authorList>
    </citation>
    <scope>NUCLEOTIDE SEQUENCE [LARGE SCALE GENOMIC DNA]</scope>
</reference>
<dbReference type="AlphaFoldDB" id="I3KD99"/>
<dbReference type="GeneTree" id="ENSGT00940000154870"/>
<dbReference type="GO" id="GO:0005886">
    <property type="term" value="C:plasma membrane"/>
    <property type="evidence" value="ECO:0007669"/>
    <property type="project" value="TreeGrafter"/>
</dbReference>
<evidence type="ECO:0000313" key="19">
    <source>
        <dbReference type="Ensembl" id="ENSONIP00000019094.2"/>
    </source>
</evidence>
<dbReference type="SMART" id="SM00630">
    <property type="entry name" value="Sema"/>
    <property type="match status" value="1"/>
</dbReference>
<evidence type="ECO:0000256" key="15">
    <source>
        <dbReference type="SAM" id="MobiDB-lite"/>
    </source>
</evidence>
<evidence type="ECO:0000313" key="20">
    <source>
        <dbReference type="Proteomes" id="UP000005207"/>
    </source>
</evidence>
<dbReference type="Pfam" id="PF01403">
    <property type="entry name" value="Sema"/>
    <property type="match status" value="1"/>
</dbReference>
<keyword evidence="6 17" id="KW-0732">Signal</keyword>
<evidence type="ECO:0000256" key="8">
    <source>
        <dbReference type="ARBA" id="ARBA00022902"/>
    </source>
</evidence>
<proteinExistence type="inferred from homology"/>
<comment type="similarity">
    <text evidence="2">Belongs to the semaphorin family.</text>
</comment>
<evidence type="ECO:0000256" key="10">
    <source>
        <dbReference type="ARBA" id="ARBA00023136"/>
    </source>
</evidence>
<dbReference type="GO" id="GO:0007411">
    <property type="term" value="P:axon guidance"/>
    <property type="evidence" value="ECO:0007669"/>
    <property type="project" value="TreeGrafter"/>
</dbReference>
<keyword evidence="10 16" id="KW-0472">Membrane</keyword>
<feature type="domain" description="Sema" evidence="18">
    <location>
        <begin position="1"/>
        <end position="482"/>
    </location>
</feature>
<dbReference type="InterPro" id="IPR002165">
    <property type="entry name" value="Plexin_repeat"/>
</dbReference>
<organism evidence="19 20">
    <name type="scientific">Oreochromis niloticus</name>
    <name type="common">Nile tilapia</name>
    <name type="synonym">Tilapia nilotica</name>
    <dbReference type="NCBI Taxonomy" id="8128"/>
    <lineage>
        <taxon>Eukaryota</taxon>
        <taxon>Metazoa</taxon>
        <taxon>Chordata</taxon>
        <taxon>Craniata</taxon>
        <taxon>Vertebrata</taxon>
        <taxon>Euteleostomi</taxon>
        <taxon>Actinopterygii</taxon>
        <taxon>Neopterygii</taxon>
        <taxon>Teleostei</taxon>
        <taxon>Neoteleostei</taxon>
        <taxon>Acanthomorphata</taxon>
        <taxon>Ovalentaria</taxon>
        <taxon>Cichlomorphae</taxon>
        <taxon>Cichliformes</taxon>
        <taxon>Cichlidae</taxon>
        <taxon>African cichlids</taxon>
        <taxon>Pseudocrenilabrinae</taxon>
        <taxon>Oreochromini</taxon>
        <taxon>Oreochromis</taxon>
    </lineage>
</organism>
<dbReference type="InterPro" id="IPR016201">
    <property type="entry name" value="PSI"/>
</dbReference>
<feature type="chain" id="PRO_5025509119" description="Sema domain-containing protein" evidence="17">
    <location>
        <begin position="23"/>
        <end position="796"/>
    </location>
</feature>
<comment type="subcellular location">
    <subcellularLocation>
        <location evidence="1">Membrane</location>
        <topology evidence="1">Single-pass type I membrane protein</topology>
    </subcellularLocation>
</comment>
<reference evidence="19" key="3">
    <citation type="submission" date="2025-09" db="UniProtKB">
        <authorList>
            <consortium name="Ensembl"/>
        </authorList>
    </citation>
    <scope>IDENTIFICATION</scope>
</reference>
<dbReference type="InterPro" id="IPR015943">
    <property type="entry name" value="WD40/YVTN_repeat-like_dom_sf"/>
</dbReference>
<dbReference type="SUPFAM" id="SSF101912">
    <property type="entry name" value="Sema domain"/>
    <property type="match status" value="1"/>
</dbReference>
<dbReference type="PANTHER" id="PTHR11036">
    <property type="entry name" value="SEMAPHORIN"/>
    <property type="match status" value="1"/>
</dbReference>
<evidence type="ECO:0000256" key="7">
    <source>
        <dbReference type="ARBA" id="ARBA00022782"/>
    </source>
</evidence>
<keyword evidence="20" id="KW-1185">Reference proteome</keyword>
<keyword evidence="9 16" id="KW-1133">Transmembrane helix</keyword>
<keyword evidence="11" id="KW-1015">Disulfide bond</keyword>
<evidence type="ECO:0000256" key="5">
    <source>
        <dbReference type="ARBA" id="ARBA00022692"/>
    </source>
</evidence>
<protein>
    <recommendedName>
        <fullName evidence="18">Sema domain-containing protein</fullName>
    </recommendedName>
</protein>
<evidence type="ECO:0000256" key="12">
    <source>
        <dbReference type="ARBA" id="ARBA00023180"/>
    </source>
</evidence>
<dbReference type="Gene3D" id="3.30.1680.10">
    <property type="entry name" value="ligand-binding face of the semaphorins, domain 2"/>
    <property type="match status" value="1"/>
</dbReference>
<reference evidence="19" key="2">
    <citation type="submission" date="2025-08" db="UniProtKB">
        <authorList>
            <consortium name="Ensembl"/>
        </authorList>
    </citation>
    <scope>IDENTIFICATION</scope>
</reference>
<dbReference type="Ensembl" id="ENSONIT00000019111.2">
    <property type="protein sequence ID" value="ENSONIP00000019094.2"/>
    <property type="gene ID" value="ENSONIG00000015171.2"/>
</dbReference>
<keyword evidence="3" id="KW-0217">Developmental protein</keyword>
<dbReference type="GO" id="GO:0045499">
    <property type="term" value="F:chemorepellent activity"/>
    <property type="evidence" value="ECO:0007669"/>
    <property type="project" value="TreeGrafter"/>
</dbReference>
<keyword evidence="13" id="KW-0393">Immunoglobulin domain</keyword>
<dbReference type="Gene3D" id="2.130.10.10">
    <property type="entry name" value="YVTN repeat-like/Quinoprotein amine dehydrogenase"/>
    <property type="match status" value="1"/>
</dbReference>
<evidence type="ECO:0000259" key="18">
    <source>
        <dbReference type="PROSITE" id="PS51004"/>
    </source>
</evidence>
<name>I3KD99_ORENI</name>
<feature type="compositionally biased region" description="Polar residues" evidence="15">
    <location>
        <begin position="719"/>
        <end position="728"/>
    </location>
</feature>
<dbReference type="Pfam" id="PF01437">
    <property type="entry name" value="PSI"/>
    <property type="match status" value="1"/>
</dbReference>
<dbReference type="InterPro" id="IPR036352">
    <property type="entry name" value="Semap_dom_sf"/>
</dbReference>
<keyword evidence="8" id="KW-0524">Neurogenesis</keyword>
<dbReference type="FunFam" id="2.130.10.10:FF:000033">
    <property type="entry name" value="Semaphorin 4B"/>
    <property type="match status" value="1"/>
</dbReference>
<dbReference type="GO" id="GO:0001755">
    <property type="term" value="P:neural crest cell migration"/>
    <property type="evidence" value="ECO:0007669"/>
    <property type="project" value="TreeGrafter"/>
</dbReference>
<evidence type="ECO:0000256" key="14">
    <source>
        <dbReference type="PROSITE-ProRule" id="PRU00352"/>
    </source>
</evidence>
<evidence type="ECO:0000256" key="17">
    <source>
        <dbReference type="SAM" id="SignalP"/>
    </source>
</evidence>
<evidence type="ECO:0000256" key="11">
    <source>
        <dbReference type="ARBA" id="ARBA00023157"/>
    </source>
</evidence>
<dbReference type="InterPro" id="IPR027231">
    <property type="entry name" value="Semaphorin"/>
</dbReference>
<dbReference type="Proteomes" id="UP000005207">
    <property type="component" value="Linkage group LG7"/>
</dbReference>
<evidence type="ECO:0000256" key="6">
    <source>
        <dbReference type="ARBA" id="ARBA00022729"/>
    </source>
</evidence>
<dbReference type="PANTHER" id="PTHR11036:SF14">
    <property type="entry name" value="SEMAPHORIN-4B"/>
    <property type="match status" value="1"/>
</dbReference>
<dbReference type="GO" id="GO:0071526">
    <property type="term" value="P:semaphorin-plexin signaling pathway"/>
    <property type="evidence" value="ECO:0007669"/>
    <property type="project" value="TreeGrafter"/>
</dbReference>
<evidence type="ECO:0000256" key="13">
    <source>
        <dbReference type="ARBA" id="ARBA00023319"/>
    </source>
</evidence>
<dbReference type="GO" id="GO:0030335">
    <property type="term" value="P:positive regulation of cell migration"/>
    <property type="evidence" value="ECO:0007669"/>
    <property type="project" value="TreeGrafter"/>
</dbReference>
<evidence type="ECO:0000256" key="16">
    <source>
        <dbReference type="SAM" id="Phobius"/>
    </source>
</evidence>
<comment type="caution">
    <text evidence="14">Lacks conserved residue(s) required for the propagation of feature annotation.</text>
</comment>
<dbReference type="GO" id="GO:0030215">
    <property type="term" value="F:semaphorin receptor binding"/>
    <property type="evidence" value="ECO:0007669"/>
    <property type="project" value="InterPro"/>
</dbReference>
<keyword evidence="12" id="KW-0325">Glycoprotein</keyword>
<feature type="signal peptide" evidence="17">
    <location>
        <begin position="1"/>
        <end position="22"/>
    </location>
</feature>
<sequence>SKEDSVISFFFFFLFFFCSSHFKERTTRSFSVSGVFNFTSLLLSSENGMLYVGARESLFALSLSDISAAKLQRKLAWKTPEKKREECSFKGKDLQTDCFNYIKILLRMNSTHLYVCGTYAFSPICAYINSTDFSLVKSDTGEIVTEDGRSRCPFNPEYKSTAIVADGELYTGTVSNFQGNEPIIYKSLSQGTALKTENSLNWLQDPAFVGSAYIQESLPKGNPVGDDDKIYFFFSEAGKEFDFFDNTIVSRIARVCKGDVGGERVLQKKWTTFLKAQLLCSLPDDGFPFNIIQDMFVLTPSPEDWKNTVFYGVFTSQWYKGASGSSAVCSFTMDQVEKAFNGRYREVNRETQQWYTYNHPVPEPRPGACITNAARKQGISSSLLMPDKVLNFVKDHFLMDSVIRSQPLLLKRNVRYTQIAVHRVQAAKKVYNVLFIGTGLWMKIVTQYQYLGHLLTVPFFVICHPQGQLYVSSFSELVEVSVANCTNYQSCGECILSRDPYCAWNGKQCVDVRRATPNNAWRQDVDEADTSAICNKTVPRMSSCQVIIIPANTFKVLPCKLRSNLAERKWEFSESAGHFHYPSPEGGLVVVAQADKQETYECWSVEEGFRQLLANYCVRGEAKQESTTLTGRSRTPQISQEEIIILPGEARSPQINTKTYWNELIVVCALLVFSLVVFSLFVVYRNRDHMKSMLKEGECPNMQQKKPRIVGKPAENLPLNGNTVTTSASDHKGYQTLNDNYICSTPPHECSSPDNSKSFSESEKRPLNLRESHVEISPTCPRPRVRLGSEIKDSIV</sequence>
<feature type="region of interest" description="Disordered" evidence="15">
    <location>
        <begin position="745"/>
        <end position="770"/>
    </location>
</feature>
<feature type="transmembrane region" description="Helical" evidence="16">
    <location>
        <begin position="660"/>
        <end position="684"/>
    </location>
</feature>
<dbReference type="SUPFAM" id="SSF103575">
    <property type="entry name" value="Plexin repeat"/>
    <property type="match status" value="1"/>
</dbReference>
<feature type="compositionally biased region" description="Basic and acidic residues" evidence="15">
    <location>
        <begin position="760"/>
        <end position="770"/>
    </location>
</feature>
<evidence type="ECO:0000256" key="2">
    <source>
        <dbReference type="ARBA" id="ARBA00009492"/>
    </source>
</evidence>
<evidence type="ECO:0000256" key="9">
    <source>
        <dbReference type="ARBA" id="ARBA00022989"/>
    </source>
</evidence>
<accession>I3KD99</accession>
<evidence type="ECO:0000256" key="1">
    <source>
        <dbReference type="ARBA" id="ARBA00004479"/>
    </source>
</evidence>
<dbReference type="SMART" id="SM00423">
    <property type="entry name" value="PSI"/>
    <property type="match status" value="1"/>
</dbReference>
<dbReference type="PROSITE" id="PS51004">
    <property type="entry name" value="SEMA"/>
    <property type="match status" value="1"/>
</dbReference>
<evidence type="ECO:0000256" key="4">
    <source>
        <dbReference type="ARBA" id="ARBA00022553"/>
    </source>
</evidence>
<keyword evidence="7" id="KW-0221">Differentiation</keyword>
<gene>
    <name evidence="19" type="primary">SEMA4B</name>
    <name evidence="19" type="synonym">sema4ba</name>
</gene>
<dbReference type="InterPro" id="IPR001627">
    <property type="entry name" value="Semap_dom"/>
</dbReference>
<keyword evidence="5 16" id="KW-0812">Transmembrane</keyword>